<feature type="compositionally biased region" description="Acidic residues" evidence="1">
    <location>
        <begin position="137"/>
        <end position="155"/>
    </location>
</feature>
<feature type="compositionally biased region" description="Low complexity" evidence="1">
    <location>
        <begin position="492"/>
        <end position="505"/>
    </location>
</feature>
<feature type="compositionally biased region" description="Basic and acidic residues" evidence="1">
    <location>
        <begin position="215"/>
        <end position="241"/>
    </location>
</feature>
<proteinExistence type="predicted"/>
<feature type="region of interest" description="Disordered" evidence="1">
    <location>
        <begin position="735"/>
        <end position="754"/>
    </location>
</feature>
<keyword evidence="2" id="KW-0812">Transmembrane</keyword>
<feature type="compositionally biased region" description="Low complexity" evidence="1">
    <location>
        <begin position="259"/>
        <end position="269"/>
    </location>
</feature>
<dbReference type="SUPFAM" id="SSF52266">
    <property type="entry name" value="SGNH hydrolase"/>
    <property type="match status" value="1"/>
</dbReference>
<feature type="compositionally biased region" description="Basic and acidic residues" evidence="1">
    <location>
        <begin position="447"/>
        <end position="459"/>
    </location>
</feature>
<gene>
    <name evidence="3" type="ORF">GCM10025783_28050</name>
</gene>
<keyword evidence="2" id="KW-1133">Transmembrane helix</keyword>
<feature type="compositionally biased region" description="Acidic residues" evidence="1">
    <location>
        <begin position="329"/>
        <end position="343"/>
    </location>
</feature>
<reference evidence="4" key="1">
    <citation type="journal article" date="2019" name="Int. J. Syst. Evol. Microbiol.">
        <title>The Global Catalogue of Microorganisms (GCM) 10K type strain sequencing project: providing services to taxonomists for standard genome sequencing and annotation.</title>
        <authorList>
            <consortium name="The Broad Institute Genomics Platform"/>
            <consortium name="The Broad Institute Genome Sequencing Center for Infectious Disease"/>
            <person name="Wu L."/>
            <person name="Ma J."/>
        </authorList>
    </citation>
    <scope>NUCLEOTIDE SEQUENCE [LARGE SCALE GENOMIC DNA]</scope>
    <source>
        <strain evidence="4">JCM 19015</strain>
    </source>
</reference>
<evidence type="ECO:0000256" key="1">
    <source>
        <dbReference type="SAM" id="MobiDB-lite"/>
    </source>
</evidence>
<comment type="caution">
    <text evidence="3">The sequence shown here is derived from an EMBL/GenBank/DDBJ whole genome shotgun (WGS) entry which is preliminary data.</text>
</comment>
<feature type="region of interest" description="Disordered" evidence="1">
    <location>
        <begin position="65"/>
        <end position="459"/>
    </location>
</feature>
<evidence type="ECO:0000313" key="4">
    <source>
        <dbReference type="Proteomes" id="UP001500121"/>
    </source>
</evidence>
<dbReference type="Proteomes" id="UP001500121">
    <property type="component" value="Unassembled WGS sequence"/>
</dbReference>
<organism evidence="3 4">
    <name type="scientific">Amnibacterium soli</name>
    <dbReference type="NCBI Taxonomy" id="1282736"/>
    <lineage>
        <taxon>Bacteria</taxon>
        <taxon>Bacillati</taxon>
        <taxon>Actinomycetota</taxon>
        <taxon>Actinomycetes</taxon>
        <taxon>Micrococcales</taxon>
        <taxon>Microbacteriaceae</taxon>
        <taxon>Amnibacterium</taxon>
    </lineage>
</organism>
<dbReference type="EMBL" id="BAABLP010000006">
    <property type="protein sequence ID" value="GAA4753545.1"/>
    <property type="molecule type" value="Genomic_DNA"/>
</dbReference>
<feature type="transmembrane region" description="Helical" evidence="2">
    <location>
        <begin position="534"/>
        <end position="556"/>
    </location>
</feature>
<keyword evidence="4" id="KW-1185">Reference proteome</keyword>
<evidence type="ECO:0000256" key="2">
    <source>
        <dbReference type="SAM" id="Phobius"/>
    </source>
</evidence>
<feature type="compositionally biased region" description="Polar residues" evidence="1">
    <location>
        <begin position="311"/>
        <end position="321"/>
    </location>
</feature>
<protein>
    <recommendedName>
        <fullName evidence="5">SGNH hydrolase-type esterase domain-containing protein</fullName>
    </recommendedName>
</protein>
<keyword evidence="2" id="KW-0472">Membrane</keyword>
<sequence length="768" mass="77921">MTGKHDKSVDDEQSPNLLLTGPIAIRGLGRGVKDALVRSAPSRHRAFAGDSDQYVDPTPVQQMLASGSTVPAAGPSALAEHAGTQEAGEAPASVLPDEHAVGDEPVAPGEVAGAEAPGAAPSAGEPPALDGSAADGEGLDDLEPAVDDPAFDDFEALPPIVMDDLEEESSRSMASLPADGPDRLVEEPAFDEFDASPVAHRDQLVDDAMASGHGEVTETHLTEDPPAPEDRTAVLESERGPESGAESDAAPEQDRRDAGLPPADPAAGDEALDDVATVTDLPAEPAVPGIPPEAEEASSTKRGSEIAPASVGSTDEPQEQVQSDRSDAEAAENDLESVVGDDAEGARPQEGGFELAPEGTNEIGDRPVMQDVTPEAGAPAPAPAPAADDGPRPSAEPLVGLQPHEGQDVRDAAEPTDAGSPEPIGDQEAEERPVEHAVIFETESAAESERAEQPELETKSVAERAERALETVADLALAQEPDRDGDADAPEQRPVAAAEAPAAAAPRPPRATPSASGTPSGPHPPVRARLGREATGIVVLVVLALVCAGLITAVVVKTRNDAAIAAREAADYTPPPLATPEPVATGPVVAVIGDGSTSSAGSGVTATQRWTALLESSLGGTVDADAAGGMGYAAKSRSGGTFVQAAGDVPSNAKVVVFFGGAADSNIAPLSLAKAATNAYAAAMQQAPDAKILVVGPAISSGVDTTDLATIRDTLRGAAALVQATWIDPVDKDWLPASKRSASPGDLSASDEKAIASKMRDAVEKALR</sequence>
<feature type="region of interest" description="Disordered" evidence="1">
    <location>
        <begin position="478"/>
        <end position="528"/>
    </location>
</feature>
<evidence type="ECO:0008006" key="5">
    <source>
        <dbReference type="Google" id="ProtNLM"/>
    </source>
</evidence>
<name>A0ABP8ZDJ8_9MICO</name>
<feature type="compositionally biased region" description="Low complexity" evidence="1">
    <location>
        <begin position="104"/>
        <end position="128"/>
    </location>
</feature>
<evidence type="ECO:0000313" key="3">
    <source>
        <dbReference type="EMBL" id="GAA4753545.1"/>
    </source>
</evidence>
<accession>A0ABP8ZDJ8</accession>